<name>A0A1H0CR48_9BACT</name>
<keyword evidence="3" id="KW-1185">Reference proteome</keyword>
<evidence type="ECO:0000313" key="2">
    <source>
        <dbReference type="EMBL" id="SDN60305.1"/>
    </source>
</evidence>
<dbReference type="Proteomes" id="UP000199602">
    <property type="component" value="Unassembled WGS sequence"/>
</dbReference>
<gene>
    <name evidence="2" type="ORF">SAMN04488516_103150</name>
</gene>
<feature type="domain" description="BFN" evidence="1">
    <location>
        <begin position="2"/>
        <end position="133"/>
    </location>
</feature>
<dbReference type="EMBL" id="FNIN01000003">
    <property type="protein sequence ID" value="SDN60305.1"/>
    <property type="molecule type" value="Genomic_DNA"/>
</dbReference>
<reference evidence="2 3" key="1">
    <citation type="submission" date="2016-10" db="EMBL/GenBank/DDBJ databases">
        <authorList>
            <person name="de Groot N.N."/>
        </authorList>
    </citation>
    <scope>NUCLEOTIDE SEQUENCE [LARGE SCALE GENOMIC DNA]</scope>
    <source>
        <strain evidence="2 3">DSM 15269</strain>
    </source>
</reference>
<dbReference type="OrthoDB" id="9788698at2"/>
<dbReference type="STRING" id="206665.SAMN04488516_103150"/>
<accession>A0A1H0CR48</accession>
<protein>
    <recommendedName>
        <fullName evidence="1">BFN domain-containing protein</fullName>
    </recommendedName>
</protein>
<dbReference type="AlphaFoldDB" id="A0A1H0CR48"/>
<evidence type="ECO:0000313" key="3">
    <source>
        <dbReference type="Proteomes" id="UP000199602"/>
    </source>
</evidence>
<dbReference type="InterPro" id="IPR003729">
    <property type="entry name" value="Bi_nuclease_dom"/>
</dbReference>
<dbReference type="GO" id="GO:0004518">
    <property type="term" value="F:nuclease activity"/>
    <property type="evidence" value="ECO:0007669"/>
    <property type="project" value="InterPro"/>
</dbReference>
<sequence length="165" mass="19037">MFVEMKVFGLALDETTKMPLIILKDKEEKYVLPIWIGALEAMSISIPLNDVKMPRPLTHDLFLNTIKEMGGVLEEIQITELKESTYFAKLIIKKGENCLSIDSRPSDAIALALRAKVRIMVKEDILLEVKHLVEENRQEVLKDEESKKWSEILAKYDLDLTKYKM</sequence>
<organism evidence="2 3">
    <name type="scientific">Desulfonauticus submarinus</name>
    <dbReference type="NCBI Taxonomy" id="206665"/>
    <lineage>
        <taxon>Bacteria</taxon>
        <taxon>Pseudomonadati</taxon>
        <taxon>Thermodesulfobacteriota</taxon>
        <taxon>Desulfovibrionia</taxon>
        <taxon>Desulfovibrionales</taxon>
        <taxon>Desulfonauticaceae</taxon>
        <taxon>Desulfonauticus</taxon>
    </lineage>
</organism>
<dbReference type="Pfam" id="PF02577">
    <property type="entry name" value="BFN_dom"/>
    <property type="match status" value="1"/>
</dbReference>
<dbReference type="PANTHER" id="PTHR15160">
    <property type="entry name" value="VON HIPPEL-LINDAU PROTEIN"/>
    <property type="match status" value="1"/>
</dbReference>
<dbReference type="RefSeq" id="WP_092064389.1">
    <property type="nucleotide sequence ID" value="NZ_FNIN01000003.1"/>
</dbReference>
<dbReference type="InterPro" id="IPR036104">
    <property type="entry name" value="BFN_sf"/>
</dbReference>
<dbReference type="SUPFAM" id="SSF103256">
    <property type="entry name" value="Hypothetical protein TM0160"/>
    <property type="match status" value="1"/>
</dbReference>
<dbReference type="Gene3D" id="3.10.690.10">
    <property type="entry name" value="Bifunctional nuclease domain"/>
    <property type="match status" value="1"/>
</dbReference>
<evidence type="ECO:0000259" key="1">
    <source>
        <dbReference type="PROSITE" id="PS51658"/>
    </source>
</evidence>
<proteinExistence type="predicted"/>
<dbReference type="PROSITE" id="PS51658">
    <property type="entry name" value="BFN"/>
    <property type="match status" value="1"/>
</dbReference>
<dbReference type="PANTHER" id="PTHR15160:SF1">
    <property type="entry name" value="VON HIPPEL-LINDAU DISEASE TUMOR SUPPRESSOR"/>
    <property type="match status" value="1"/>
</dbReference>